<dbReference type="OrthoDB" id="121806at2759"/>
<evidence type="ECO:0000256" key="1">
    <source>
        <dbReference type="SAM" id="MobiDB-lite"/>
    </source>
</evidence>
<feature type="region of interest" description="Disordered" evidence="1">
    <location>
        <begin position="1"/>
        <end position="38"/>
    </location>
</feature>
<gene>
    <name evidence="3" type="ORF">Pfra01_001153800</name>
</gene>
<dbReference type="InterPro" id="IPR052160">
    <property type="entry name" value="Gypsy_RT_Integrase-like"/>
</dbReference>
<feature type="compositionally biased region" description="Low complexity" evidence="1">
    <location>
        <begin position="9"/>
        <end position="27"/>
    </location>
</feature>
<dbReference type="PROSITE" id="PS50994">
    <property type="entry name" value="INTEGRASE"/>
    <property type="match status" value="1"/>
</dbReference>
<dbReference type="Gene3D" id="3.30.420.10">
    <property type="entry name" value="Ribonuclease H-like superfamily/Ribonuclease H"/>
    <property type="match status" value="1"/>
</dbReference>
<dbReference type="InterPro" id="IPR012337">
    <property type="entry name" value="RNaseH-like_sf"/>
</dbReference>
<sequence>MARTGENEAPTARPHTTAATSDETTLGEGEETAPTEPTLQVTDHEIAEAQRHSKQVQQLLNTGTYQGKEVGRAYGLITIKTPHGRRVVLPPALWAVVFKEMHGSVWAGHLRSPHTRKARPRDVIPPLRSIRGGDVGDRWALDVAGPFSVADGGERYVIAALEYVTRYAVAKCVTRHTAENVAVFLVEDVVLKFGIFRKLLTDGAPETVGKVIEKLVDVLQAKQTTPVPYRPQIVCLVERFHRSWKDCVSAYMSSSAQDD</sequence>
<accession>A0A9W7CSX3</accession>
<feature type="domain" description="Integrase catalytic" evidence="2">
    <location>
        <begin position="116"/>
        <end position="259"/>
    </location>
</feature>
<proteinExistence type="predicted"/>
<dbReference type="SUPFAM" id="SSF53098">
    <property type="entry name" value="Ribonuclease H-like"/>
    <property type="match status" value="1"/>
</dbReference>
<name>A0A9W7CSX3_9STRA</name>
<dbReference type="InterPro" id="IPR036397">
    <property type="entry name" value="RNaseH_sf"/>
</dbReference>
<keyword evidence="4" id="KW-1185">Reference proteome</keyword>
<evidence type="ECO:0000313" key="3">
    <source>
        <dbReference type="EMBL" id="GMF39151.1"/>
    </source>
</evidence>
<organism evidence="3 4">
    <name type="scientific">Phytophthora fragariaefolia</name>
    <dbReference type="NCBI Taxonomy" id="1490495"/>
    <lineage>
        <taxon>Eukaryota</taxon>
        <taxon>Sar</taxon>
        <taxon>Stramenopiles</taxon>
        <taxon>Oomycota</taxon>
        <taxon>Peronosporomycetes</taxon>
        <taxon>Peronosporales</taxon>
        <taxon>Peronosporaceae</taxon>
        <taxon>Phytophthora</taxon>
    </lineage>
</organism>
<dbReference type="GO" id="GO:0015074">
    <property type="term" value="P:DNA integration"/>
    <property type="evidence" value="ECO:0007669"/>
    <property type="project" value="InterPro"/>
</dbReference>
<protein>
    <submittedName>
        <fullName evidence="3">Unnamed protein product</fullName>
    </submittedName>
</protein>
<dbReference type="AlphaFoldDB" id="A0A9W7CSX3"/>
<comment type="caution">
    <text evidence="3">The sequence shown here is derived from an EMBL/GenBank/DDBJ whole genome shotgun (WGS) entry which is preliminary data.</text>
</comment>
<dbReference type="Proteomes" id="UP001165121">
    <property type="component" value="Unassembled WGS sequence"/>
</dbReference>
<dbReference type="InterPro" id="IPR001584">
    <property type="entry name" value="Integrase_cat-core"/>
</dbReference>
<evidence type="ECO:0000313" key="4">
    <source>
        <dbReference type="Proteomes" id="UP001165121"/>
    </source>
</evidence>
<dbReference type="GO" id="GO:0003676">
    <property type="term" value="F:nucleic acid binding"/>
    <property type="evidence" value="ECO:0007669"/>
    <property type="project" value="InterPro"/>
</dbReference>
<dbReference type="EMBL" id="BSXT01001137">
    <property type="protein sequence ID" value="GMF39151.1"/>
    <property type="molecule type" value="Genomic_DNA"/>
</dbReference>
<evidence type="ECO:0000259" key="2">
    <source>
        <dbReference type="PROSITE" id="PS50994"/>
    </source>
</evidence>
<dbReference type="PANTHER" id="PTHR47266">
    <property type="entry name" value="ENDONUCLEASE-RELATED"/>
    <property type="match status" value="1"/>
</dbReference>
<reference evidence="3" key="1">
    <citation type="submission" date="2023-04" db="EMBL/GenBank/DDBJ databases">
        <title>Phytophthora fragariaefolia NBRC 109709.</title>
        <authorList>
            <person name="Ichikawa N."/>
            <person name="Sato H."/>
            <person name="Tonouchi N."/>
        </authorList>
    </citation>
    <scope>NUCLEOTIDE SEQUENCE</scope>
    <source>
        <strain evidence="3">NBRC 109709</strain>
    </source>
</reference>